<evidence type="ECO:0000313" key="1">
    <source>
        <dbReference type="EMBL" id="RDW73658.1"/>
    </source>
</evidence>
<dbReference type="AlphaFoldDB" id="A0A3D8RIA1"/>
<evidence type="ECO:0000313" key="2">
    <source>
        <dbReference type="Proteomes" id="UP000256328"/>
    </source>
</evidence>
<name>A0A3D8RIA1_9HELO</name>
<dbReference type="Proteomes" id="UP000256328">
    <property type="component" value="Unassembled WGS sequence"/>
</dbReference>
<dbReference type="OrthoDB" id="10057496at2759"/>
<dbReference type="EMBL" id="PDLN01000010">
    <property type="protein sequence ID" value="RDW73658.1"/>
    <property type="molecule type" value="Genomic_DNA"/>
</dbReference>
<organism evidence="1 2">
    <name type="scientific">Coleophoma crateriformis</name>
    <dbReference type="NCBI Taxonomy" id="565419"/>
    <lineage>
        <taxon>Eukaryota</taxon>
        <taxon>Fungi</taxon>
        <taxon>Dikarya</taxon>
        <taxon>Ascomycota</taxon>
        <taxon>Pezizomycotina</taxon>
        <taxon>Leotiomycetes</taxon>
        <taxon>Helotiales</taxon>
        <taxon>Dermateaceae</taxon>
        <taxon>Coleophoma</taxon>
    </lineage>
</organism>
<reference evidence="1 2" key="1">
    <citation type="journal article" date="2018" name="IMA Fungus">
        <title>IMA Genome-F 9: Draft genome sequence of Annulohypoxylon stygium, Aspergillus mulundensis, Berkeleyomyces basicola (syn. Thielaviopsis basicola), Ceratocystis smalleyi, two Cercospora beticola strains, Coleophoma cylindrospora, Fusarium fracticaudum, Phialophora cf. hyalina, and Morchella septimelata.</title>
        <authorList>
            <person name="Wingfield B.D."/>
            <person name="Bills G.F."/>
            <person name="Dong Y."/>
            <person name="Huang W."/>
            <person name="Nel W.J."/>
            <person name="Swalarsk-Parry B.S."/>
            <person name="Vaghefi N."/>
            <person name="Wilken P.M."/>
            <person name="An Z."/>
            <person name="de Beer Z.W."/>
            <person name="De Vos L."/>
            <person name="Chen L."/>
            <person name="Duong T.A."/>
            <person name="Gao Y."/>
            <person name="Hammerbacher A."/>
            <person name="Kikkert J.R."/>
            <person name="Li Y."/>
            <person name="Li H."/>
            <person name="Li K."/>
            <person name="Li Q."/>
            <person name="Liu X."/>
            <person name="Ma X."/>
            <person name="Naidoo K."/>
            <person name="Pethybridge S.J."/>
            <person name="Sun J."/>
            <person name="Steenkamp E.T."/>
            <person name="van der Nest M.A."/>
            <person name="van Wyk S."/>
            <person name="Wingfield M.J."/>
            <person name="Xiong C."/>
            <person name="Yue Q."/>
            <person name="Zhang X."/>
        </authorList>
    </citation>
    <scope>NUCLEOTIDE SEQUENCE [LARGE SCALE GENOMIC DNA]</scope>
    <source>
        <strain evidence="1 2">BP5796</strain>
    </source>
</reference>
<sequence length="204" mass="23154">MAYRGWNSRSGFDLGSPPPGTPGFYQTVTHPQYHGWPSYYGATASYGWGQYPQQWQWPNMNPPSGGSIPGMNFHNDLGGVGIPYGYSYIFPEEHCKVHVLKTPTPPWERTINTQDPTSHEKCMVPINVTVQELMQQLGCNNKDPKKNKLYEVTRASNGAWKKGLVMSGDDKTRMKTKITDWGWDKTRTGKPGERSVVWLWLTKD</sequence>
<accession>A0A3D8RIA1</accession>
<protein>
    <submittedName>
        <fullName evidence="1">Uncharacterized protein</fullName>
    </submittedName>
</protein>
<gene>
    <name evidence="1" type="ORF">BP5796_07100</name>
</gene>
<proteinExistence type="predicted"/>
<comment type="caution">
    <text evidence="1">The sequence shown here is derived from an EMBL/GenBank/DDBJ whole genome shotgun (WGS) entry which is preliminary data.</text>
</comment>
<keyword evidence="2" id="KW-1185">Reference proteome</keyword>